<evidence type="ECO:0000313" key="2">
    <source>
        <dbReference type="Proteomes" id="UP001177121"/>
    </source>
</evidence>
<protein>
    <submittedName>
        <fullName evidence="1">Uncharacterized protein</fullName>
    </submittedName>
</protein>
<sequence>MEDDPSGRGYQIIDGLNRNIRSSFDDKNLYRFSACFFNLDISRLDEKGLLRVLNTLIEETNRINKEKIAFGEPKKIEPIKSLD</sequence>
<name>A0ABT9DKV3_9BACI</name>
<accession>A0ABT9DKV3</accession>
<proteinExistence type="predicted"/>
<gene>
    <name evidence="1" type="ORF">KHP33_010695</name>
</gene>
<organism evidence="1 2">
    <name type="scientific">Bacillus cabrialesii subsp. tritici</name>
    <dbReference type="NCBI Taxonomy" id="2944916"/>
    <lineage>
        <taxon>Bacteria</taxon>
        <taxon>Bacillati</taxon>
        <taxon>Bacillota</taxon>
        <taxon>Bacilli</taxon>
        <taxon>Bacillales</taxon>
        <taxon>Bacillaceae</taxon>
        <taxon>Bacillus</taxon>
        <taxon>Bacillus cabrialesii</taxon>
    </lineage>
</organism>
<keyword evidence="2" id="KW-1185">Reference proteome</keyword>
<reference evidence="1" key="1">
    <citation type="submission" date="2023-07" db="EMBL/GenBank/DDBJ databases">
        <title>Biological control against Fusarium languescens, the causal agent of wilt in Jalapeno peppers, by a novel bacterial subspecies: Bacillus cabrialesii subsp. tritici TSO2.</title>
        <authorList>
            <person name="Montoya-Martinez A.C."/>
            <person name="Figueroa-Brambila K.M."/>
            <person name="Escalante-Beltran A."/>
            <person name="Lopez-Montoya N.D."/>
            <person name="Valenzuela-Ruiz V."/>
            <person name="Parra-Cota F.I."/>
            <person name="Estrada Alvarado M.I."/>
            <person name="De Los Santos Villalobos S."/>
        </authorList>
    </citation>
    <scope>NUCLEOTIDE SEQUENCE</scope>
    <source>
        <strain evidence="1">TSO2</strain>
    </source>
</reference>
<evidence type="ECO:0000313" key="1">
    <source>
        <dbReference type="EMBL" id="MDO8225308.1"/>
    </source>
</evidence>
<dbReference type="Proteomes" id="UP001177121">
    <property type="component" value="Unassembled WGS sequence"/>
</dbReference>
<comment type="caution">
    <text evidence="1">The sequence shown here is derived from an EMBL/GenBank/DDBJ whole genome shotgun (WGS) entry which is preliminary data.</text>
</comment>
<dbReference type="EMBL" id="JAHBMK020000001">
    <property type="protein sequence ID" value="MDO8225308.1"/>
    <property type="molecule type" value="Genomic_DNA"/>
</dbReference>
<dbReference type="RefSeq" id="WP_249667973.1">
    <property type="nucleotide sequence ID" value="NZ_JAHBMK020000001.1"/>
</dbReference>